<feature type="compositionally biased region" description="Low complexity" evidence="1">
    <location>
        <begin position="302"/>
        <end position="335"/>
    </location>
</feature>
<feature type="compositionally biased region" description="Low complexity" evidence="1">
    <location>
        <begin position="207"/>
        <end position="238"/>
    </location>
</feature>
<proteinExistence type="predicted"/>
<feature type="compositionally biased region" description="Basic and acidic residues" evidence="1">
    <location>
        <begin position="160"/>
        <end position="194"/>
    </location>
</feature>
<protein>
    <submittedName>
        <fullName evidence="2">Uncharacterized protein</fullName>
    </submittedName>
</protein>
<feature type="compositionally biased region" description="Low complexity" evidence="1">
    <location>
        <begin position="254"/>
        <end position="280"/>
    </location>
</feature>
<dbReference type="AlphaFoldDB" id="A0A1U0ZCA3"/>
<evidence type="ECO:0000256" key="1">
    <source>
        <dbReference type="SAM" id="MobiDB-lite"/>
    </source>
</evidence>
<reference evidence="2 3" key="1">
    <citation type="submission" date="2016-11" db="EMBL/GenBank/DDBJ databases">
        <authorList>
            <consortium name="Pathogen Informatics"/>
        </authorList>
    </citation>
    <scope>NUCLEOTIDE SEQUENCE [LARGE SCALE GENOMIC DNA]</scope>
    <source>
        <strain evidence="2 3">911</strain>
    </source>
</reference>
<organism evidence="2 3">
    <name type="scientific">Mycobacteroides abscessus subsp. massiliense</name>
    <dbReference type="NCBI Taxonomy" id="1962118"/>
    <lineage>
        <taxon>Bacteria</taxon>
        <taxon>Bacillati</taxon>
        <taxon>Actinomycetota</taxon>
        <taxon>Actinomycetes</taxon>
        <taxon>Mycobacteriales</taxon>
        <taxon>Mycobacteriaceae</taxon>
        <taxon>Mycobacteroides</taxon>
        <taxon>Mycobacteroides abscessus</taxon>
    </lineage>
</organism>
<evidence type="ECO:0000313" key="3">
    <source>
        <dbReference type="Proteomes" id="UP000190074"/>
    </source>
</evidence>
<feature type="compositionally biased region" description="Basic and acidic residues" evidence="1">
    <location>
        <begin position="134"/>
        <end position="147"/>
    </location>
</feature>
<dbReference type="RefSeq" id="WP_079626889.1">
    <property type="nucleotide sequence ID" value="NZ_FVGW01000015.1"/>
</dbReference>
<evidence type="ECO:0000313" key="2">
    <source>
        <dbReference type="EMBL" id="SKM80387.1"/>
    </source>
</evidence>
<sequence>MPQTTASELDMSFLDDGQTAATYSGIAAATDTWGAQLSAHIDELSRLSDGETVSAAIDQLAQAREGLSAGGYALAASSSALAAQKAANDRWRKAPQDDELEAAQRAITQARQELAASDARSAAAAEGKLRAALEHSKDLNERRRQADQDFVDSSGKVQGRLREFNPEKGKNTKGKDKKEGQDYEKSPSGKKPELKANASPAPSNHRAPATPGAPVAAPSSPGAPSGSTSSGSPASDAALTALLQRTGQLPPAQPAQQQPPQQQPQTAPAAAAGPSSAPSPVSNPKSKVEGAINADDIPGITAAPVPMAMGPAAGPAPAAAASPAPAPATSGNSAADLSTDSNVSGRPDSQRGAFNQPHTSASGATGTATGAGTGTSTSLNQKGMQAAGMPATGMPMAGMPMAPGAAGGRGGTVKPVQAHQDSNVYEEGVVRGGTIAQNRPDFTEKG</sequence>
<dbReference type="EMBL" id="FVGW01000015">
    <property type="protein sequence ID" value="SKM80387.1"/>
    <property type="molecule type" value="Genomic_DNA"/>
</dbReference>
<feature type="compositionally biased region" description="Low complexity" evidence="1">
    <location>
        <begin position="359"/>
        <end position="404"/>
    </location>
</feature>
<feature type="region of interest" description="Disordered" evidence="1">
    <location>
        <begin position="134"/>
        <end position="446"/>
    </location>
</feature>
<dbReference type="Proteomes" id="UP000190074">
    <property type="component" value="Unassembled WGS sequence"/>
</dbReference>
<accession>A0A1U0ZCA3</accession>
<name>A0A1U0ZCA3_9MYCO</name>
<gene>
    <name evidence="2" type="ORF">SAMEA2259716_05122</name>
</gene>